<keyword evidence="3" id="KW-1185">Reference proteome</keyword>
<gene>
    <name evidence="2" type="ORF">TEA_004534</name>
</gene>
<feature type="region of interest" description="Disordered" evidence="1">
    <location>
        <begin position="1"/>
        <end position="38"/>
    </location>
</feature>
<dbReference type="Proteomes" id="UP000306102">
    <property type="component" value="Unassembled WGS sequence"/>
</dbReference>
<evidence type="ECO:0000313" key="3">
    <source>
        <dbReference type="Proteomes" id="UP000306102"/>
    </source>
</evidence>
<evidence type="ECO:0000256" key="1">
    <source>
        <dbReference type="SAM" id="MobiDB-lite"/>
    </source>
</evidence>
<dbReference type="EMBL" id="SDRB02011233">
    <property type="protein sequence ID" value="THG02189.1"/>
    <property type="molecule type" value="Genomic_DNA"/>
</dbReference>
<dbReference type="GO" id="GO:0005634">
    <property type="term" value="C:nucleus"/>
    <property type="evidence" value="ECO:0007669"/>
    <property type="project" value="TreeGrafter"/>
</dbReference>
<name>A0A4S4DHD2_CAMSN</name>
<proteinExistence type="predicted"/>
<dbReference type="SMR" id="A0A4S4DHD2"/>
<reference evidence="2 3" key="1">
    <citation type="journal article" date="2018" name="Proc. Natl. Acad. Sci. U.S.A.">
        <title>Draft genome sequence of Camellia sinensis var. sinensis provides insights into the evolution of the tea genome and tea quality.</title>
        <authorList>
            <person name="Wei C."/>
            <person name="Yang H."/>
            <person name="Wang S."/>
            <person name="Zhao J."/>
            <person name="Liu C."/>
            <person name="Gao L."/>
            <person name="Xia E."/>
            <person name="Lu Y."/>
            <person name="Tai Y."/>
            <person name="She G."/>
            <person name="Sun J."/>
            <person name="Cao H."/>
            <person name="Tong W."/>
            <person name="Gao Q."/>
            <person name="Li Y."/>
            <person name="Deng W."/>
            <person name="Jiang X."/>
            <person name="Wang W."/>
            <person name="Chen Q."/>
            <person name="Zhang S."/>
            <person name="Li H."/>
            <person name="Wu J."/>
            <person name="Wang P."/>
            <person name="Li P."/>
            <person name="Shi C."/>
            <person name="Zheng F."/>
            <person name="Jian J."/>
            <person name="Huang B."/>
            <person name="Shan D."/>
            <person name="Shi M."/>
            <person name="Fang C."/>
            <person name="Yue Y."/>
            <person name="Li F."/>
            <person name="Li D."/>
            <person name="Wei S."/>
            <person name="Han B."/>
            <person name="Jiang C."/>
            <person name="Yin Y."/>
            <person name="Xia T."/>
            <person name="Zhang Z."/>
            <person name="Bennetzen J.L."/>
            <person name="Zhao S."/>
            <person name="Wan X."/>
        </authorList>
    </citation>
    <scope>NUCLEOTIDE SEQUENCE [LARGE SCALE GENOMIC DNA]</scope>
    <source>
        <strain evidence="3">cv. Shuchazao</strain>
        <tissue evidence="2">Leaf</tissue>
    </source>
</reference>
<accession>A0A4S4DHD2</accession>
<dbReference type="PANTHER" id="PTHR34946:SF2">
    <property type="entry name" value="OS04G0386300 PROTEIN"/>
    <property type="match status" value="1"/>
</dbReference>
<evidence type="ECO:0000313" key="2">
    <source>
        <dbReference type="EMBL" id="THG02189.1"/>
    </source>
</evidence>
<dbReference type="GO" id="GO:0009630">
    <property type="term" value="P:gravitropism"/>
    <property type="evidence" value="ECO:0007669"/>
    <property type="project" value="TreeGrafter"/>
</dbReference>
<organism evidence="2 3">
    <name type="scientific">Camellia sinensis var. sinensis</name>
    <name type="common">China tea</name>
    <dbReference type="NCBI Taxonomy" id="542762"/>
    <lineage>
        <taxon>Eukaryota</taxon>
        <taxon>Viridiplantae</taxon>
        <taxon>Streptophyta</taxon>
        <taxon>Embryophyta</taxon>
        <taxon>Tracheophyta</taxon>
        <taxon>Spermatophyta</taxon>
        <taxon>Magnoliopsida</taxon>
        <taxon>eudicotyledons</taxon>
        <taxon>Gunneridae</taxon>
        <taxon>Pentapetalae</taxon>
        <taxon>asterids</taxon>
        <taxon>Ericales</taxon>
        <taxon>Theaceae</taxon>
        <taxon>Camellia</taxon>
    </lineage>
</organism>
<protein>
    <submittedName>
        <fullName evidence="2">Uncharacterized protein</fullName>
    </submittedName>
</protein>
<sequence>MEEHHKPLQLLPTPQSTPSSSRPIPLWRPTAATDPFEGTPSLDLQLSISVRPIRPNTDCVMAGRSLATDYTELKPELGCVEAMRWQAAEQIRLAATEKAYAERVREMTRREMELAQSEFARARHVWERARQEVEKAERMKERATSRVDATCMEITCQSCRQKFRP</sequence>
<feature type="compositionally biased region" description="Low complexity" evidence="1">
    <location>
        <begin position="8"/>
        <end position="21"/>
    </location>
</feature>
<dbReference type="AlphaFoldDB" id="A0A4S4DHD2"/>
<comment type="caution">
    <text evidence="2">The sequence shown here is derived from an EMBL/GenBank/DDBJ whole genome shotgun (WGS) entry which is preliminary data.</text>
</comment>
<dbReference type="PANTHER" id="PTHR34946">
    <property type="entry name" value="OS03G0310200 PROTEIN"/>
    <property type="match status" value="1"/>
</dbReference>